<dbReference type="Proteomes" id="UP001595816">
    <property type="component" value="Unassembled WGS sequence"/>
</dbReference>
<evidence type="ECO:0000313" key="2">
    <source>
        <dbReference type="EMBL" id="MFC4134396.1"/>
    </source>
</evidence>
<evidence type="ECO:0000313" key="3">
    <source>
        <dbReference type="Proteomes" id="UP001595816"/>
    </source>
</evidence>
<dbReference type="GO" id="GO:0004519">
    <property type="term" value="F:endonuclease activity"/>
    <property type="evidence" value="ECO:0007669"/>
    <property type="project" value="UniProtKB-KW"/>
</dbReference>
<dbReference type="InterPro" id="IPR005135">
    <property type="entry name" value="Endo/exonuclease/phosphatase"/>
</dbReference>
<reference evidence="3" key="1">
    <citation type="journal article" date="2019" name="Int. J. Syst. Evol. Microbiol.">
        <title>The Global Catalogue of Microorganisms (GCM) 10K type strain sequencing project: providing services to taxonomists for standard genome sequencing and annotation.</title>
        <authorList>
            <consortium name="The Broad Institute Genomics Platform"/>
            <consortium name="The Broad Institute Genome Sequencing Center for Infectious Disease"/>
            <person name="Wu L."/>
            <person name="Ma J."/>
        </authorList>
    </citation>
    <scope>NUCLEOTIDE SEQUENCE [LARGE SCALE GENOMIC DNA]</scope>
    <source>
        <strain evidence="3">CGMCC 4.7289</strain>
    </source>
</reference>
<dbReference type="EMBL" id="JBHSAY010000015">
    <property type="protein sequence ID" value="MFC4134396.1"/>
    <property type="molecule type" value="Genomic_DNA"/>
</dbReference>
<dbReference type="RefSeq" id="WP_253761447.1">
    <property type="nucleotide sequence ID" value="NZ_JAMZDZ010000001.1"/>
</dbReference>
<organism evidence="2 3">
    <name type="scientific">Hamadaea flava</name>
    <dbReference type="NCBI Taxonomy" id="1742688"/>
    <lineage>
        <taxon>Bacteria</taxon>
        <taxon>Bacillati</taxon>
        <taxon>Actinomycetota</taxon>
        <taxon>Actinomycetes</taxon>
        <taxon>Micromonosporales</taxon>
        <taxon>Micromonosporaceae</taxon>
        <taxon>Hamadaea</taxon>
    </lineage>
</organism>
<gene>
    <name evidence="2" type="ORF">ACFOZ4_27610</name>
</gene>
<accession>A0ABV8LTQ2</accession>
<dbReference type="Pfam" id="PF03372">
    <property type="entry name" value="Exo_endo_phos"/>
    <property type="match status" value="1"/>
</dbReference>
<feature type="domain" description="Endonuclease/exonuclease/phosphatase" evidence="1">
    <location>
        <begin position="3"/>
        <end position="210"/>
    </location>
</feature>
<keyword evidence="2" id="KW-0378">Hydrolase</keyword>
<proteinExistence type="predicted"/>
<dbReference type="Gene3D" id="3.60.10.10">
    <property type="entry name" value="Endonuclease/exonuclease/phosphatase"/>
    <property type="match status" value="1"/>
</dbReference>
<name>A0ABV8LTQ2_9ACTN</name>
<sequence>MASANLLIGGADPAEILRRVREEQVDVLAVQEMTPEWLAAADAAGLGDVLPQRFVAPASLAEGSAVFSRRPLSDGGSHLMAFGWFQQVHAVITVDGVPVLLESAHPASPYNADVTPAWRSNLRKEPPATPDGPLRVLMGDFNSTLDHGLLRDVIDSGYRDAASVVGKGLVGTWGPYNGDPVPPVTIDHVLADRRIGVRAFAAFTIPGSDHRMIVATLVLPGTH</sequence>
<dbReference type="InterPro" id="IPR036691">
    <property type="entry name" value="Endo/exonu/phosph_ase_sf"/>
</dbReference>
<keyword evidence="2" id="KW-0540">Nuclease</keyword>
<protein>
    <submittedName>
        <fullName evidence="2">Endonuclease/exonuclease/phosphatase family protein</fullName>
    </submittedName>
</protein>
<keyword evidence="2" id="KW-0255">Endonuclease</keyword>
<evidence type="ECO:0000259" key="1">
    <source>
        <dbReference type="Pfam" id="PF03372"/>
    </source>
</evidence>
<dbReference type="SUPFAM" id="SSF56219">
    <property type="entry name" value="DNase I-like"/>
    <property type="match status" value="1"/>
</dbReference>
<keyword evidence="3" id="KW-1185">Reference proteome</keyword>
<comment type="caution">
    <text evidence="2">The sequence shown here is derived from an EMBL/GenBank/DDBJ whole genome shotgun (WGS) entry which is preliminary data.</text>
</comment>